<keyword evidence="8 12" id="KW-0808">Transferase</keyword>
<dbReference type="PANTHER" id="PTHR30027">
    <property type="entry name" value="RIBOSOMAL RNA SMALL SUBUNIT METHYLTRANSFERASE E"/>
    <property type="match status" value="1"/>
</dbReference>
<dbReference type="SUPFAM" id="SSF88697">
    <property type="entry name" value="PUA domain-like"/>
    <property type="match status" value="1"/>
</dbReference>
<evidence type="ECO:0000259" key="13">
    <source>
        <dbReference type="Pfam" id="PF04452"/>
    </source>
</evidence>
<organism evidence="15 16">
    <name type="scientific">Lysinibacillus antri</name>
    <dbReference type="NCBI Taxonomy" id="2498145"/>
    <lineage>
        <taxon>Bacteria</taxon>
        <taxon>Bacillati</taxon>
        <taxon>Bacillota</taxon>
        <taxon>Bacilli</taxon>
        <taxon>Bacillales</taxon>
        <taxon>Bacillaceae</taxon>
        <taxon>Lysinibacillus</taxon>
    </lineage>
</organism>
<comment type="subcellular location">
    <subcellularLocation>
        <location evidence="1 12">Cytoplasm</location>
    </subcellularLocation>
</comment>
<evidence type="ECO:0000256" key="10">
    <source>
        <dbReference type="ARBA" id="ARBA00025699"/>
    </source>
</evidence>
<dbReference type="Pfam" id="PF04452">
    <property type="entry name" value="Methyltrans_RNA"/>
    <property type="match status" value="1"/>
</dbReference>
<accession>A0A432LGH7</accession>
<evidence type="ECO:0000256" key="6">
    <source>
        <dbReference type="ARBA" id="ARBA00022552"/>
    </source>
</evidence>
<evidence type="ECO:0000256" key="1">
    <source>
        <dbReference type="ARBA" id="ARBA00004496"/>
    </source>
</evidence>
<dbReference type="InterPro" id="IPR029026">
    <property type="entry name" value="tRNA_m1G_MTases_N"/>
</dbReference>
<name>A0A432LGH7_9BACI</name>
<dbReference type="GO" id="GO:0005737">
    <property type="term" value="C:cytoplasm"/>
    <property type="evidence" value="ECO:0007669"/>
    <property type="project" value="UniProtKB-SubCell"/>
</dbReference>
<evidence type="ECO:0000256" key="7">
    <source>
        <dbReference type="ARBA" id="ARBA00022603"/>
    </source>
</evidence>
<keyword evidence="5 12" id="KW-0963">Cytoplasm</keyword>
<dbReference type="Gene3D" id="3.40.1280.10">
    <property type="match status" value="1"/>
</dbReference>
<evidence type="ECO:0000256" key="5">
    <source>
        <dbReference type="ARBA" id="ARBA00022490"/>
    </source>
</evidence>
<evidence type="ECO:0000259" key="14">
    <source>
        <dbReference type="Pfam" id="PF20260"/>
    </source>
</evidence>
<evidence type="ECO:0000313" key="16">
    <source>
        <dbReference type="Proteomes" id="UP000287910"/>
    </source>
</evidence>
<dbReference type="EC" id="2.1.1.193" evidence="3 12"/>
<dbReference type="Pfam" id="PF20260">
    <property type="entry name" value="PUA_4"/>
    <property type="match status" value="1"/>
</dbReference>
<comment type="catalytic activity">
    <reaction evidence="11 12">
        <text>uridine(1498) in 16S rRNA + S-adenosyl-L-methionine = N(3)-methyluridine(1498) in 16S rRNA + S-adenosyl-L-homocysteine + H(+)</text>
        <dbReference type="Rhea" id="RHEA:42920"/>
        <dbReference type="Rhea" id="RHEA-COMP:10283"/>
        <dbReference type="Rhea" id="RHEA-COMP:10284"/>
        <dbReference type="ChEBI" id="CHEBI:15378"/>
        <dbReference type="ChEBI" id="CHEBI:57856"/>
        <dbReference type="ChEBI" id="CHEBI:59789"/>
        <dbReference type="ChEBI" id="CHEBI:65315"/>
        <dbReference type="ChEBI" id="CHEBI:74502"/>
        <dbReference type="EC" id="2.1.1.193"/>
    </reaction>
</comment>
<keyword evidence="16" id="KW-1185">Reference proteome</keyword>
<dbReference type="InterPro" id="IPR029028">
    <property type="entry name" value="Alpha/beta_knot_MTases"/>
</dbReference>
<gene>
    <name evidence="15" type="ORF">EK386_01150</name>
</gene>
<evidence type="ECO:0000256" key="12">
    <source>
        <dbReference type="PIRNR" id="PIRNR015601"/>
    </source>
</evidence>
<dbReference type="Proteomes" id="UP000287910">
    <property type="component" value="Unassembled WGS sequence"/>
</dbReference>
<comment type="function">
    <text evidence="10 12">Specifically methylates the N3 position of the uracil ring of uridine 1498 (m3U1498) in 16S rRNA. Acts on the fully assembled 30S ribosomal subunit.</text>
</comment>
<evidence type="ECO:0000256" key="4">
    <source>
        <dbReference type="ARBA" id="ARBA00013673"/>
    </source>
</evidence>
<evidence type="ECO:0000256" key="8">
    <source>
        <dbReference type="ARBA" id="ARBA00022679"/>
    </source>
</evidence>
<dbReference type="CDD" id="cd18084">
    <property type="entry name" value="RsmE-like"/>
    <property type="match status" value="1"/>
</dbReference>
<dbReference type="InterPro" id="IPR046887">
    <property type="entry name" value="RsmE_PUA-like"/>
</dbReference>
<dbReference type="Gene3D" id="2.40.240.20">
    <property type="entry name" value="Hypothetical PUA domain-like, domain 1"/>
    <property type="match status" value="1"/>
</dbReference>
<evidence type="ECO:0000256" key="11">
    <source>
        <dbReference type="ARBA" id="ARBA00047944"/>
    </source>
</evidence>
<comment type="similarity">
    <text evidence="2 12">Belongs to the RNA methyltransferase RsmE family.</text>
</comment>
<dbReference type="NCBIfam" id="TIGR00046">
    <property type="entry name" value="RsmE family RNA methyltransferase"/>
    <property type="match status" value="1"/>
</dbReference>
<dbReference type="SUPFAM" id="SSF75217">
    <property type="entry name" value="alpha/beta knot"/>
    <property type="match status" value="1"/>
</dbReference>
<dbReference type="PANTHER" id="PTHR30027:SF3">
    <property type="entry name" value="16S RRNA (URACIL(1498)-N(3))-METHYLTRANSFERASE"/>
    <property type="match status" value="1"/>
</dbReference>
<dbReference type="InterPro" id="IPR006700">
    <property type="entry name" value="RsmE"/>
</dbReference>
<keyword evidence="9 12" id="KW-0949">S-adenosyl-L-methionine</keyword>
<comment type="caution">
    <text evidence="15">The sequence shown here is derived from an EMBL/GenBank/DDBJ whole genome shotgun (WGS) entry which is preliminary data.</text>
</comment>
<reference evidence="15 16" key="1">
    <citation type="submission" date="2018-12" db="EMBL/GenBank/DDBJ databases">
        <title>Lysinibacillus antri sp. nov., isolated from a cave soil.</title>
        <authorList>
            <person name="Narsing Rao M.P."/>
            <person name="Zhang H."/>
            <person name="Dong Z.-Y."/>
            <person name="Niu X.-K."/>
            <person name="Zhang K."/>
            <person name="Fang B.-Z."/>
            <person name="Kang Y.-Q."/>
            <person name="Xiao M."/>
            <person name="Li W.-J."/>
        </authorList>
    </citation>
    <scope>NUCLEOTIDE SEQUENCE [LARGE SCALE GENOMIC DNA]</scope>
    <source>
        <strain evidence="15 16">SYSU K30002</strain>
    </source>
</reference>
<dbReference type="PIRSF" id="PIRSF015601">
    <property type="entry name" value="MTase_slr0722"/>
    <property type="match status" value="1"/>
</dbReference>
<keyword evidence="6 12" id="KW-0698">rRNA processing</keyword>
<dbReference type="AlphaFoldDB" id="A0A432LGH7"/>
<dbReference type="GO" id="GO:0070042">
    <property type="term" value="F:rRNA (uridine-N3-)-methyltransferase activity"/>
    <property type="evidence" value="ECO:0007669"/>
    <property type="project" value="TreeGrafter"/>
</dbReference>
<evidence type="ECO:0000313" key="15">
    <source>
        <dbReference type="EMBL" id="RUL57056.1"/>
    </source>
</evidence>
<dbReference type="NCBIfam" id="NF008691">
    <property type="entry name" value="PRK11713.1-4"/>
    <property type="match status" value="1"/>
</dbReference>
<proteinExistence type="inferred from homology"/>
<sequence length="247" mass="27533">MQRYFVDEPFTNQNELTISGENAKHILRVMRMEVGEPIVVVQQGTAYICEIIQTGQDVIVKQTGETLSSPEMPIQVTIACGLPKGDKLDLITQKGTELGMYALIPFAAERSVVKWDDKKGEKKTERLQKIAKEAAEQSHRTLIPEIHNPITFKQLLTTVSNYDAIFIADEEDAKSDVRTRFADKLKKVYDNELKSILLIFGPEGGISRKEASSLIEAGGQTMSLGPRILRAETAPLYALAAISYEFE</sequence>
<evidence type="ECO:0000256" key="2">
    <source>
        <dbReference type="ARBA" id="ARBA00005528"/>
    </source>
</evidence>
<dbReference type="InterPro" id="IPR015947">
    <property type="entry name" value="PUA-like_sf"/>
</dbReference>
<protein>
    <recommendedName>
        <fullName evidence="4 12">Ribosomal RNA small subunit methyltransferase E</fullName>
        <ecNumber evidence="3 12">2.1.1.193</ecNumber>
    </recommendedName>
</protein>
<keyword evidence="7 12" id="KW-0489">Methyltransferase</keyword>
<dbReference type="RefSeq" id="WP_126657170.1">
    <property type="nucleotide sequence ID" value="NZ_RYYR01000001.1"/>
</dbReference>
<evidence type="ECO:0000256" key="3">
    <source>
        <dbReference type="ARBA" id="ARBA00012328"/>
    </source>
</evidence>
<evidence type="ECO:0000256" key="9">
    <source>
        <dbReference type="ARBA" id="ARBA00022691"/>
    </source>
</evidence>
<dbReference type="GO" id="GO:0070475">
    <property type="term" value="P:rRNA base methylation"/>
    <property type="evidence" value="ECO:0007669"/>
    <property type="project" value="TreeGrafter"/>
</dbReference>
<feature type="domain" description="Ribosomal RNA small subunit methyltransferase E methyltransferase" evidence="13">
    <location>
        <begin position="71"/>
        <end position="243"/>
    </location>
</feature>
<dbReference type="InterPro" id="IPR046886">
    <property type="entry name" value="RsmE_MTase_dom"/>
</dbReference>
<dbReference type="EMBL" id="RYYR01000001">
    <property type="protein sequence ID" value="RUL57056.1"/>
    <property type="molecule type" value="Genomic_DNA"/>
</dbReference>
<feature type="domain" description="Ribosomal RNA small subunit methyltransferase E PUA-like" evidence="14">
    <location>
        <begin position="18"/>
        <end position="54"/>
    </location>
</feature>